<dbReference type="KEGG" id="scm:SCHCO_02627394"/>
<evidence type="ECO:0000313" key="3">
    <source>
        <dbReference type="EMBL" id="EFI97114.1"/>
    </source>
</evidence>
<feature type="transmembrane region" description="Helical" evidence="2">
    <location>
        <begin position="12"/>
        <end position="33"/>
    </location>
</feature>
<feature type="non-terminal residue" evidence="3">
    <location>
        <position position="345"/>
    </location>
</feature>
<gene>
    <name evidence="3" type="ORF">SCHCODRAFT_108669</name>
</gene>
<dbReference type="OrthoDB" id="2751465at2759"/>
<evidence type="ECO:0000313" key="4">
    <source>
        <dbReference type="Proteomes" id="UP000007431"/>
    </source>
</evidence>
<keyword evidence="2" id="KW-1133">Transmembrane helix</keyword>
<dbReference type="OMA" id="NVPWALT"/>
<dbReference type="RefSeq" id="XP_003032017.1">
    <property type="nucleotide sequence ID" value="XM_003031971.1"/>
</dbReference>
<feature type="region of interest" description="Disordered" evidence="1">
    <location>
        <begin position="322"/>
        <end position="345"/>
    </location>
</feature>
<keyword evidence="2" id="KW-0472">Membrane</keyword>
<name>D8Q3U5_SCHCM</name>
<dbReference type="EMBL" id="GL377306">
    <property type="protein sequence ID" value="EFI97114.1"/>
    <property type="molecule type" value="Genomic_DNA"/>
</dbReference>
<proteinExistence type="predicted"/>
<dbReference type="HOGENOM" id="CLU_044614_3_2_1"/>
<dbReference type="VEuPathDB" id="FungiDB:SCHCODRAFT_02627394"/>
<dbReference type="GeneID" id="9592674"/>
<dbReference type="AlphaFoldDB" id="D8Q3U5"/>
<evidence type="ECO:0000256" key="2">
    <source>
        <dbReference type="SAM" id="Phobius"/>
    </source>
</evidence>
<keyword evidence="4" id="KW-1185">Reference proteome</keyword>
<feature type="transmembrane region" description="Helical" evidence="2">
    <location>
        <begin position="95"/>
        <end position="115"/>
    </location>
</feature>
<organism evidence="4">
    <name type="scientific">Schizophyllum commune (strain H4-8 / FGSC 9210)</name>
    <name type="common">Split gill fungus</name>
    <dbReference type="NCBI Taxonomy" id="578458"/>
    <lineage>
        <taxon>Eukaryota</taxon>
        <taxon>Fungi</taxon>
        <taxon>Dikarya</taxon>
        <taxon>Basidiomycota</taxon>
        <taxon>Agaricomycotina</taxon>
        <taxon>Agaricomycetes</taxon>
        <taxon>Agaricomycetidae</taxon>
        <taxon>Agaricales</taxon>
        <taxon>Schizophyllaceae</taxon>
        <taxon>Schizophyllum</taxon>
    </lineage>
</organism>
<reference evidence="3 4" key="1">
    <citation type="journal article" date="2010" name="Nat. Biotechnol.">
        <title>Genome sequence of the model mushroom Schizophyllum commune.</title>
        <authorList>
            <person name="Ohm R.A."/>
            <person name="de Jong J.F."/>
            <person name="Lugones L.G."/>
            <person name="Aerts A."/>
            <person name="Kothe E."/>
            <person name="Stajich J.E."/>
            <person name="de Vries R.P."/>
            <person name="Record E."/>
            <person name="Levasseur A."/>
            <person name="Baker S.E."/>
            <person name="Bartholomew K.A."/>
            <person name="Coutinho P.M."/>
            <person name="Erdmann S."/>
            <person name="Fowler T.J."/>
            <person name="Gathman A.C."/>
            <person name="Lombard V."/>
            <person name="Henrissat B."/>
            <person name="Knabe N."/>
            <person name="Kuees U."/>
            <person name="Lilly W.W."/>
            <person name="Lindquist E."/>
            <person name="Lucas S."/>
            <person name="Magnuson J.K."/>
            <person name="Piumi F."/>
            <person name="Raudaskoski M."/>
            <person name="Salamov A."/>
            <person name="Schmutz J."/>
            <person name="Schwarze F.W.M.R."/>
            <person name="vanKuyk P.A."/>
            <person name="Horton J.S."/>
            <person name="Grigoriev I.V."/>
            <person name="Woesten H.A.B."/>
        </authorList>
    </citation>
    <scope>NUCLEOTIDE SEQUENCE [LARGE SCALE GENOMIC DNA]</scope>
    <source>
        <strain evidence="4">H4-8 / FGSC 9210</strain>
    </source>
</reference>
<feature type="transmembrane region" description="Helical" evidence="2">
    <location>
        <begin position="54"/>
        <end position="75"/>
    </location>
</feature>
<feature type="compositionally biased region" description="Polar residues" evidence="1">
    <location>
        <begin position="268"/>
        <end position="291"/>
    </location>
</feature>
<sequence>MGQPLRAVDAVFIGAFMSTLLFGAYLAVAYECTRVVNRRRKHRVTHKFLVGTHLVLFILTCLRCITVLTRAMLAIRFHMLPDGGVDMGALSSAPSMLINVVWFLAVIVSDAFIICRVAVVWRGRMHIVAIPMLGWLANTASGIYMLHVMKLYGPGADGLQGPLVGANVAFCVTTLSTNLISSCLIAFRIWSVRRSVQYLTSGAHSVVNNLLAAILESAALYSTLLVLHIIFVATGSQLMLICVDMEAPTIGIVFSSIIIRVSEGRAHGNTSDGAPTSGEPSSGPRSRTWTSIDRGVPHSGNIDVAIRLETVTHRDHENVAELSPGVKGKEGGEGIDSFQNPRHCI</sequence>
<feature type="region of interest" description="Disordered" evidence="1">
    <location>
        <begin position="266"/>
        <end position="296"/>
    </location>
</feature>
<feature type="transmembrane region" description="Helical" evidence="2">
    <location>
        <begin position="238"/>
        <end position="259"/>
    </location>
</feature>
<protein>
    <submittedName>
        <fullName evidence="3">Uncharacterized protein</fullName>
    </submittedName>
</protein>
<dbReference type="Proteomes" id="UP000007431">
    <property type="component" value="Unassembled WGS sequence"/>
</dbReference>
<dbReference type="eggNOG" id="ENOG502SQG6">
    <property type="taxonomic scope" value="Eukaryota"/>
</dbReference>
<feature type="transmembrane region" description="Helical" evidence="2">
    <location>
        <begin position="166"/>
        <end position="190"/>
    </location>
</feature>
<evidence type="ECO:0000256" key="1">
    <source>
        <dbReference type="SAM" id="MobiDB-lite"/>
    </source>
</evidence>
<dbReference type="InParanoid" id="D8Q3U5"/>
<feature type="transmembrane region" description="Helical" evidence="2">
    <location>
        <begin position="210"/>
        <end position="232"/>
    </location>
</feature>
<keyword evidence="2" id="KW-0812">Transmembrane</keyword>
<feature type="transmembrane region" description="Helical" evidence="2">
    <location>
        <begin position="127"/>
        <end position="146"/>
    </location>
</feature>
<accession>D8Q3U5</accession>